<organism evidence="4 5">
    <name type="scientific">Gloeothece verrucosa (strain PCC 7822)</name>
    <name type="common">Cyanothece sp. (strain PCC 7822)</name>
    <dbReference type="NCBI Taxonomy" id="497965"/>
    <lineage>
        <taxon>Bacteria</taxon>
        <taxon>Bacillati</taxon>
        <taxon>Cyanobacteriota</taxon>
        <taxon>Cyanophyceae</taxon>
        <taxon>Oscillatoriophycideae</taxon>
        <taxon>Chroococcales</taxon>
        <taxon>Aphanothecaceae</taxon>
        <taxon>Gloeothece</taxon>
        <taxon>Gloeothece verrucosa</taxon>
    </lineage>
</organism>
<feature type="domain" description="DUF305" evidence="3">
    <location>
        <begin position="75"/>
        <end position="224"/>
    </location>
</feature>
<feature type="chain" id="PRO_5003141365" description="DUF305 domain-containing protein" evidence="2">
    <location>
        <begin position="25"/>
        <end position="231"/>
    </location>
</feature>
<evidence type="ECO:0000313" key="4">
    <source>
        <dbReference type="EMBL" id="ADN17759.1"/>
    </source>
</evidence>
<protein>
    <recommendedName>
        <fullName evidence="3">DUF305 domain-containing protein</fullName>
    </recommendedName>
</protein>
<dbReference type="PANTHER" id="PTHR36933">
    <property type="entry name" value="SLL0788 PROTEIN"/>
    <property type="match status" value="1"/>
</dbReference>
<reference evidence="5" key="1">
    <citation type="journal article" date="2011" name="MBio">
        <title>Novel metabolic attributes of the genus Cyanothece, comprising a group of unicellular nitrogen-fixing Cyanobacteria.</title>
        <authorList>
            <person name="Bandyopadhyay A."/>
            <person name="Elvitigala T."/>
            <person name="Welsh E."/>
            <person name="Stockel J."/>
            <person name="Liberton M."/>
            <person name="Min H."/>
            <person name="Sherman L.A."/>
            <person name="Pakrasi H.B."/>
        </authorList>
    </citation>
    <scope>NUCLEOTIDE SEQUENCE [LARGE SCALE GENOMIC DNA]</scope>
    <source>
        <strain evidence="5">PCC 7822</strain>
        <plasmid evidence="5">Cy782201</plasmid>
    </source>
</reference>
<dbReference type="InterPro" id="IPR012347">
    <property type="entry name" value="Ferritin-like"/>
</dbReference>
<evidence type="ECO:0000313" key="5">
    <source>
        <dbReference type="Proteomes" id="UP000008206"/>
    </source>
</evidence>
<proteinExistence type="predicted"/>
<evidence type="ECO:0000256" key="1">
    <source>
        <dbReference type="SAM" id="MobiDB-lite"/>
    </source>
</evidence>
<dbReference type="RefSeq" id="WP_013334509.1">
    <property type="nucleotide sequence ID" value="NC_014533.1"/>
</dbReference>
<keyword evidence="2" id="KW-0732">Signal</keyword>
<feature type="compositionally biased region" description="Polar residues" evidence="1">
    <location>
        <begin position="33"/>
        <end position="49"/>
    </location>
</feature>
<dbReference type="Pfam" id="PF03713">
    <property type="entry name" value="DUF305"/>
    <property type="match status" value="1"/>
</dbReference>
<gene>
    <name evidence="4" type="ordered locus">Cyan7822_5905</name>
</gene>
<dbReference type="EMBL" id="CP002199">
    <property type="protein sequence ID" value="ADN17759.1"/>
    <property type="molecule type" value="Genomic_DNA"/>
</dbReference>
<dbReference type="OrthoDB" id="517560at2"/>
<evidence type="ECO:0000259" key="3">
    <source>
        <dbReference type="Pfam" id="PF03713"/>
    </source>
</evidence>
<dbReference type="AlphaFoldDB" id="E0ULC9"/>
<dbReference type="HOGENOM" id="CLU_074343_2_0_3"/>
<geneLocation type="plasmid" evidence="4 5">
    <name>Cy782201</name>
</geneLocation>
<keyword evidence="4" id="KW-0614">Plasmid</keyword>
<accession>E0ULC9</accession>
<dbReference type="PROSITE" id="PS51257">
    <property type="entry name" value="PROKAR_LIPOPROTEIN"/>
    <property type="match status" value="1"/>
</dbReference>
<dbReference type="PANTHER" id="PTHR36933:SF1">
    <property type="entry name" value="SLL0788 PROTEIN"/>
    <property type="match status" value="1"/>
</dbReference>
<name>E0ULC9_GLOV7</name>
<dbReference type="KEGG" id="cyj:Cyan7822_5905"/>
<sequence length="231" mass="25920">MPKRSFLNIAIGLTLITSSAVVVACSSNINQTEQNTTKPSLAAQNSGMSEQRGMSDMDISEHSSMNLGPADSNYDLRFIDAMKLHHQGAVTMAKEALSKSKRPEIKNLASEIIKAQNQEINEMKQWKKAWYPNASNTPMAYHSQAGHMMPMSTEQMNGMMMNIDLGAADKEFDLRFINAMISHHEGAISMASDAKNKSKHPEIKQLSENIIISQKKEIDQMKQWKKAWYNQ</sequence>
<feature type="region of interest" description="Disordered" evidence="1">
    <location>
        <begin position="33"/>
        <end position="54"/>
    </location>
</feature>
<dbReference type="Proteomes" id="UP000008206">
    <property type="component" value="Plasmid Cy782201"/>
</dbReference>
<dbReference type="InterPro" id="IPR005183">
    <property type="entry name" value="DUF305_CopM-like"/>
</dbReference>
<evidence type="ECO:0000256" key="2">
    <source>
        <dbReference type="SAM" id="SignalP"/>
    </source>
</evidence>
<dbReference type="Gene3D" id="1.20.1260.10">
    <property type="match status" value="1"/>
</dbReference>
<keyword evidence="5" id="KW-1185">Reference proteome</keyword>
<feature type="signal peptide" evidence="2">
    <location>
        <begin position="1"/>
        <end position="24"/>
    </location>
</feature>